<keyword evidence="2" id="KW-1185">Reference proteome</keyword>
<gene>
    <name evidence="1" type="ORF">CDAR_366701</name>
</gene>
<name>A0AAV4Q8R0_9ARAC</name>
<accession>A0AAV4Q8R0</accession>
<dbReference type="AlphaFoldDB" id="A0AAV4Q8R0"/>
<comment type="caution">
    <text evidence="1">The sequence shown here is derived from an EMBL/GenBank/DDBJ whole genome shotgun (WGS) entry which is preliminary data.</text>
</comment>
<proteinExistence type="predicted"/>
<protein>
    <submittedName>
        <fullName evidence="1">Uncharacterized protein</fullName>
    </submittedName>
</protein>
<evidence type="ECO:0000313" key="2">
    <source>
        <dbReference type="Proteomes" id="UP001054837"/>
    </source>
</evidence>
<dbReference type="EMBL" id="BPLQ01003840">
    <property type="protein sequence ID" value="GIY03768.1"/>
    <property type="molecule type" value="Genomic_DNA"/>
</dbReference>
<dbReference type="Proteomes" id="UP001054837">
    <property type="component" value="Unassembled WGS sequence"/>
</dbReference>
<organism evidence="1 2">
    <name type="scientific">Caerostris darwini</name>
    <dbReference type="NCBI Taxonomy" id="1538125"/>
    <lineage>
        <taxon>Eukaryota</taxon>
        <taxon>Metazoa</taxon>
        <taxon>Ecdysozoa</taxon>
        <taxon>Arthropoda</taxon>
        <taxon>Chelicerata</taxon>
        <taxon>Arachnida</taxon>
        <taxon>Araneae</taxon>
        <taxon>Araneomorphae</taxon>
        <taxon>Entelegynae</taxon>
        <taxon>Araneoidea</taxon>
        <taxon>Araneidae</taxon>
        <taxon>Caerostris</taxon>
    </lineage>
</organism>
<reference evidence="1 2" key="1">
    <citation type="submission" date="2021-06" db="EMBL/GenBank/DDBJ databases">
        <title>Caerostris darwini draft genome.</title>
        <authorList>
            <person name="Kono N."/>
            <person name="Arakawa K."/>
        </authorList>
    </citation>
    <scope>NUCLEOTIDE SEQUENCE [LARGE SCALE GENOMIC DNA]</scope>
</reference>
<evidence type="ECO:0000313" key="1">
    <source>
        <dbReference type="EMBL" id="GIY03768.1"/>
    </source>
</evidence>
<sequence>MIYDLIYFHSYHANLTFAGLERGCRGRDNSSIRTLPCNSPGWNTPNRSFVEGGRMMRRVECPERVWHPFGDGNENEDVLPNHPVCPSAIFDASWARNRWNLFKHAGGSDRKWFSPKWLKITLHFQQGWM</sequence>